<proteinExistence type="predicted"/>
<organism evidence="3 4">
    <name type="scientific">Actinocorallia longicatena</name>
    <dbReference type="NCBI Taxonomy" id="111803"/>
    <lineage>
        <taxon>Bacteria</taxon>
        <taxon>Bacillati</taxon>
        <taxon>Actinomycetota</taxon>
        <taxon>Actinomycetes</taxon>
        <taxon>Streptosporangiales</taxon>
        <taxon>Thermomonosporaceae</taxon>
        <taxon>Actinocorallia</taxon>
    </lineage>
</organism>
<dbReference type="CDD" id="cd05379">
    <property type="entry name" value="CAP_bacterial"/>
    <property type="match status" value="1"/>
</dbReference>
<dbReference type="PANTHER" id="PTHR31157">
    <property type="entry name" value="SCP DOMAIN-CONTAINING PROTEIN"/>
    <property type="match status" value="1"/>
</dbReference>
<accession>A0ABP6QCR3</accession>
<dbReference type="SUPFAM" id="SSF55797">
    <property type="entry name" value="PR-1-like"/>
    <property type="match status" value="1"/>
</dbReference>
<name>A0ABP6QCR3_9ACTN</name>
<keyword evidence="4" id="KW-1185">Reference proteome</keyword>
<evidence type="ECO:0000256" key="1">
    <source>
        <dbReference type="SAM" id="MobiDB-lite"/>
    </source>
</evidence>
<dbReference type="Proteomes" id="UP001501237">
    <property type="component" value="Unassembled WGS sequence"/>
</dbReference>
<feature type="compositionally biased region" description="Pro residues" evidence="1">
    <location>
        <begin position="26"/>
        <end position="41"/>
    </location>
</feature>
<feature type="domain" description="SCP" evidence="2">
    <location>
        <begin position="115"/>
        <end position="231"/>
    </location>
</feature>
<gene>
    <name evidence="3" type="ORF">GCM10010468_41500</name>
</gene>
<dbReference type="Gene3D" id="3.40.33.10">
    <property type="entry name" value="CAP"/>
    <property type="match status" value="1"/>
</dbReference>
<feature type="region of interest" description="Disordered" evidence="1">
    <location>
        <begin position="19"/>
        <end position="106"/>
    </location>
</feature>
<feature type="compositionally biased region" description="Basic and acidic residues" evidence="1">
    <location>
        <begin position="42"/>
        <end position="51"/>
    </location>
</feature>
<dbReference type="InterPro" id="IPR035940">
    <property type="entry name" value="CAP_sf"/>
</dbReference>
<evidence type="ECO:0000313" key="3">
    <source>
        <dbReference type="EMBL" id="GAA3218179.1"/>
    </source>
</evidence>
<reference evidence="4" key="1">
    <citation type="journal article" date="2019" name="Int. J. Syst. Evol. Microbiol.">
        <title>The Global Catalogue of Microorganisms (GCM) 10K type strain sequencing project: providing services to taxonomists for standard genome sequencing and annotation.</title>
        <authorList>
            <consortium name="The Broad Institute Genomics Platform"/>
            <consortium name="The Broad Institute Genome Sequencing Center for Infectious Disease"/>
            <person name="Wu L."/>
            <person name="Ma J."/>
        </authorList>
    </citation>
    <scope>NUCLEOTIDE SEQUENCE [LARGE SCALE GENOMIC DNA]</scope>
    <source>
        <strain evidence="4">JCM 9377</strain>
    </source>
</reference>
<dbReference type="Pfam" id="PF00188">
    <property type="entry name" value="CAP"/>
    <property type="match status" value="1"/>
</dbReference>
<dbReference type="EMBL" id="BAAAUV010000009">
    <property type="protein sequence ID" value="GAA3218179.1"/>
    <property type="molecule type" value="Genomic_DNA"/>
</dbReference>
<dbReference type="RefSeq" id="WP_344830745.1">
    <property type="nucleotide sequence ID" value="NZ_BAAAUV010000009.1"/>
</dbReference>
<evidence type="ECO:0000259" key="2">
    <source>
        <dbReference type="Pfam" id="PF00188"/>
    </source>
</evidence>
<dbReference type="PANTHER" id="PTHR31157:SF1">
    <property type="entry name" value="SCP DOMAIN-CONTAINING PROTEIN"/>
    <property type="match status" value="1"/>
</dbReference>
<dbReference type="PROSITE" id="PS51257">
    <property type="entry name" value="PROKAR_LIPOPROTEIN"/>
    <property type="match status" value="1"/>
</dbReference>
<protein>
    <submittedName>
        <fullName evidence="3">CAP domain-containing protein</fullName>
    </submittedName>
</protein>
<feature type="compositionally biased region" description="Low complexity" evidence="1">
    <location>
        <begin position="76"/>
        <end position="91"/>
    </location>
</feature>
<sequence length="234" mass="24021">MAPRSTLPAAMACAVALLSGCGSGPSTPPVAGPPASEPAPAEPDRPADAKSAEPGPSGDPVDDLAVPRAQPKKGKPLAASPTASPSSSARPDAGKPTTRPVTPARGMTALELKVLELTNAERAKGGCPALRGDARLATAARLHSQDMAAQNYFSHDSKDGSSPWDRIKRQGYTDPGAENIAAGYPTPAAVMKGWMNSPGHRANIMNCKLKALGVGVQTARGGKGPWWTQDFGWS</sequence>
<comment type="caution">
    <text evidence="3">The sequence shown here is derived from an EMBL/GenBank/DDBJ whole genome shotgun (WGS) entry which is preliminary data.</text>
</comment>
<evidence type="ECO:0000313" key="4">
    <source>
        <dbReference type="Proteomes" id="UP001501237"/>
    </source>
</evidence>
<dbReference type="InterPro" id="IPR014044">
    <property type="entry name" value="CAP_dom"/>
</dbReference>